<evidence type="ECO:0000259" key="1">
    <source>
        <dbReference type="SMART" id="SM00382"/>
    </source>
</evidence>
<dbReference type="FunFam" id="3.40.50.300:FF:000137">
    <property type="entry name" value="Replication-associated recombination protein A"/>
    <property type="match status" value="1"/>
</dbReference>
<dbReference type="CDD" id="cd00009">
    <property type="entry name" value="AAA"/>
    <property type="match status" value="1"/>
</dbReference>
<evidence type="ECO:0000313" key="2">
    <source>
        <dbReference type="EMBL" id="SVE49021.1"/>
    </source>
</evidence>
<dbReference type="GO" id="GO:0017116">
    <property type="term" value="F:single-stranded DNA helicase activity"/>
    <property type="evidence" value="ECO:0007669"/>
    <property type="project" value="TreeGrafter"/>
</dbReference>
<feature type="domain" description="AAA+ ATPase" evidence="1">
    <location>
        <begin position="47"/>
        <end position="163"/>
    </location>
</feature>
<dbReference type="InterPro" id="IPR051314">
    <property type="entry name" value="AAA_ATPase_RarA/MGS1/WRNIP1"/>
</dbReference>
<dbReference type="GO" id="GO:0008047">
    <property type="term" value="F:enzyme activator activity"/>
    <property type="evidence" value="ECO:0007669"/>
    <property type="project" value="TreeGrafter"/>
</dbReference>
<dbReference type="GO" id="GO:0005524">
    <property type="term" value="F:ATP binding"/>
    <property type="evidence" value="ECO:0007669"/>
    <property type="project" value="InterPro"/>
</dbReference>
<dbReference type="PANTHER" id="PTHR13779">
    <property type="entry name" value="WERNER HELICASE-INTERACTING PROTEIN 1 FAMILY MEMBER"/>
    <property type="match status" value="1"/>
</dbReference>
<dbReference type="Pfam" id="PF00004">
    <property type="entry name" value="AAA"/>
    <property type="match status" value="1"/>
</dbReference>
<reference evidence="2" key="1">
    <citation type="submission" date="2018-05" db="EMBL/GenBank/DDBJ databases">
        <authorList>
            <person name="Lanie J.A."/>
            <person name="Ng W.-L."/>
            <person name="Kazmierczak K.M."/>
            <person name="Andrzejewski T.M."/>
            <person name="Davidsen T.M."/>
            <person name="Wayne K.J."/>
            <person name="Tettelin H."/>
            <person name="Glass J.I."/>
            <person name="Rusch D."/>
            <person name="Podicherti R."/>
            <person name="Tsui H.-C.T."/>
            <person name="Winkler M.E."/>
        </authorList>
    </citation>
    <scope>NUCLEOTIDE SEQUENCE</scope>
</reference>
<dbReference type="Gene3D" id="3.40.50.300">
    <property type="entry name" value="P-loop containing nucleotide triphosphate hydrolases"/>
    <property type="match status" value="1"/>
</dbReference>
<name>A0A383DX22_9ZZZZ</name>
<dbReference type="PANTHER" id="PTHR13779:SF7">
    <property type="entry name" value="ATPASE WRNIP1"/>
    <property type="match status" value="1"/>
</dbReference>
<protein>
    <recommendedName>
        <fullName evidence="1">AAA+ ATPase domain-containing protein</fullName>
    </recommendedName>
</protein>
<dbReference type="GO" id="GO:0016887">
    <property type="term" value="F:ATP hydrolysis activity"/>
    <property type="evidence" value="ECO:0007669"/>
    <property type="project" value="InterPro"/>
</dbReference>
<dbReference type="SUPFAM" id="SSF52540">
    <property type="entry name" value="P-loop containing nucleoside triphosphate hydrolases"/>
    <property type="match status" value="1"/>
</dbReference>
<gene>
    <name evidence="2" type="ORF">METZ01_LOCUS501875</name>
</gene>
<dbReference type="AlphaFoldDB" id="A0A383DX22"/>
<dbReference type="InterPro" id="IPR027417">
    <property type="entry name" value="P-loop_NTPase"/>
</dbReference>
<dbReference type="InterPro" id="IPR003593">
    <property type="entry name" value="AAA+_ATPase"/>
</dbReference>
<dbReference type="GO" id="GO:0000731">
    <property type="term" value="P:DNA synthesis involved in DNA repair"/>
    <property type="evidence" value="ECO:0007669"/>
    <property type="project" value="TreeGrafter"/>
</dbReference>
<dbReference type="SMART" id="SM00382">
    <property type="entry name" value="AAA"/>
    <property type="match status" value="1"/>
</dbReference>
<proteinExistence type="predicted"/>
<sequence length="196" mass="21693">MSSASLLSENLPPLAERIRPQSLADFIGQSEIIHENGLLANAAASNQPFSLIFWGPPGTGKTTLVRILSLEFKADYFELSAISSGVKQVREILQKGKAAFESGRRSILFIDEIHRFTKSQQDTLLHAVEEGSITLMGATTENPSFEVISPLLSRCRVLRLYPLSIEELKNVLSRAMKEDILLSQRTLVLEVDAINL</sequence>
<organism evidence="2">
    <name type="scientific">marine metagenome</name>
    <dbReference type="NCBI Taxonomy" id="408172"/>
    <lineage>
        <taxon>unclassified sequences</taxon>
        <taxon>metagenomes</taxon>
        <taxon>ecological metagenomes</taxon>
    </lineage>
</organism>
<dbReference type="EMBL" id="UINC01220902">
    <property type="protein sequence ID" value="SVE49021.1"/>
    <property type="molecule type" value="Genomic_DNA"/>
</dbReference>
<dbReference type="InterPro" id="IPR003959">
    <property type="entry name" value="ATPase_AAA_core"/>
</dbReference>
<feature type="non-terminal residue" evidence="2">
    <location>
        <position position="196"/>
    </location>
</feature>
<accession>A0A383DX22</accession>
<dbReference type="GO" id="GO:0006261">
    <property type="term" value="P:DNA-templated DNA replication"/>
    <property type="evidence" value="ECO:0007669"/>
    <property type="project" value="TreeGrafter"/>
</dbReference>